<evidence type="ECO:0000313" key="2">
    <source>
        <dbReference type="Proteomes" id="UP000789366"/>
    </source>
</evidence>
<evidence type="ECO:0000313" key="1">
    <source>
        <dbReference type="EMBL" id="CAG8531133.1"/>
    </source>
</evidence>
<dbReference type="Proteomes" id="UP000789366">
    <property type="component" value="Unassembled WGS sequence"/>
</dbReference>
<organism evidence="1 2">
    <name type="scientific">Cetraspora pellucida</name>
    <dbReference type="NCBI Taxonomy" id="1433469"/>
    <lineage>
        <taxon>Eukaryota</taxon>
        <taxon>Fungi</taxon>
        <taxon>Fungi incertae sedis</taxon>
        <taxon>Mucoromycota</taxon>
        <taxon>Glomeromycotina</taxon>
        <taxon>Glomeromycetes</taxon>
        <taxon>Diversisporales</taxon>
        <taxon>Gigasporaceae</taxon>
        <taxon>Cetraspora</taxon>
    </lineage>
</organism>
<protein>
    <submittedName>
        <fullName evidence="1">13746_t:CDS:1</fullName>
    </submittedName>
</protein>
<gene>
    <name evidence="1" type="ORF">SPELUC_LOCUS4371</name>
</gene>
<comment type="caution">
    <text evidence="1">The sequence shown here is derived from an EMBL/GenBank/DDBJ whole genome shotgun (WGS) entry which is preliminary data.</text>
</comment>
<accession>A0ACA9LLT2</accession>
<sequence>MTFQTNVDCIHEVLKFLRHDTESLHSCLLVNRLWCELSVPILWKDPWARFFNMPFSKPSFTQPATLINTYIASLPRESIVKLERNGFNVSSISYTTTFNYPMYLRCLDLEFLYWLVMKWIQSKSKPSFRPLKRVVKRFKKFRKKLCNSSNILDSSSMPPQDKIRLVCSELLSLFLKESPKIYILRINDYSKVDVFGQLGEVLASLNPKHNCLSSLKGLECRDKPVMDNIFDQLSLLTTDITQILIMGNYNTQTLANLLSTQKKLEKVWFENFDRMSPQEYWEFPGVGYELSKKAHFITSLHLLNSCSLLAKLSDFVNLQELTLQCIKEQSCEHIESLTSANIPILRDLAKLKFRCKHDYSLEYLSNLIDNSIGKLRKITIEGSRIKDTRICNFLICTIANKCPNLKSCSIPISRTDPQLDRLLESCEHLKDLKLCAVPDTLNDDNSDILLYQLLSHTPTRLRRLDFVDWKFSIYSWDFFLKTQPKTLQRICYYWNENSKITNPSEDFLKVCQQNKKDGFLATYKGIDTDKKSIRNVNLSSLKSMASMANIIRRLPLKLSFYIAIPVM</sequence>
<keyword evidence="2" id="KW-1185">Reference proteome</keyword>
<proteinExistence type="predicted"/>
<name>A0ACA9LLT2_9GLOM</name>
<reference evidence="1" key="1">
    <citation type="submission" date="2021-06" db="EMBL/GenBank/DDBJ databases">
        <authorList>
            <person name="Kallberg Y."/>
            <person name="Tangrot J."/>
            <person name="Rosling A."/>
        </authorList>
    </citation>
    <scope>NUCLEOTIDE SEQUENCE</scope>
    <source>
        <strain evidence="1">28 12/20/2015</strain>
    </source>
</reference>
<dbReference type="EMBL" id="CAJVPW010003878">
    <property type="protein sequence ID" value="CAG8531133.1"/>
    <property type="molecule type" value="Genomic_DNA"/>
</dbReference>